<dbReference type="InterPro" id="IPR003658">
    <property type="entry name" value="Anti-sigma_ant"/>
</dbReference>
<proteinExistence type="inferred from homology"/>
<dbReference type="Proteomes" id="UP000001784">
    <property type="component" value="Chromosome"/>
</dbReference>
<dbReference type="AlphaFoldDB" id="A0LL29"/>
<reference evidence="4 5" key="1">
    <citation type="submission" date="2006-10" db="EMBL/GenBank/DDBJ databases">
        <title>Complete sequence of Syntrophobacter fumaroxidans MPOB.</title>
        <authorList>
            <consortium name="US DOE Joint Genome Institute"/>
            <person name="Copeland A."/>
            <person name="Lucas S."/>
            <person name="Lapidus A."/>
            <person name="Barry K."/>
            <person name="Detter J.C."/>
            <person name="Glavina del Rio T."/>
            <person name="Hammon N."/>
            <person name="Israni S."/>
            <person name="Pitluck S."/>
            <person name="Goltsman E.G."/>
            <person name="Martinez M."/>
            <person name="Schmutz J."/>
            <person name="Larimer F."/>
            <person name="Land M."/>
            <person name="Hauser L."/>
            <person name="Kyrpides N."/>
            <person name="Kim E."/>
            <person name="Boone D.R."/>
            <person name="Brockman F."/>
            <person name="Culley D."/>
            <person name="Ferry J."/>
            <person name="Gunsalus R."/>
            <person name="McInerney M.J."/>
            <person name="Morrison M."/>
            <person name="Plugge C."/>
            <person name="Rohlin L."/>
            <person name="Scholten J."/>
            <person name="Sieber J."/>
            <person name="Stams A.J.M."/>
            <person name="Worm P."/>
            <person name="Henstra A.M."/>
            <person name="Richardson P."/>
        </authorList>
    </citation>
    <scope>NUCLEOTIDE SEQUENCE [LARGE SCALE GENOMIC DNA]</scope>
    <source>
        <strain evidence="5">DSM 10017 / MPOB</strain>
    </source>
</reference>
<name>A0LL29_SYNFM</name>
<evidence type="ECO:0000313" key="4">
    <source>
        <dbReference type="EMBL" id="ABK18131.1"/>
    </source>
</evidence>
<dbReference type="InParanoid" id="A0LL29"/>
<dbReference type="PROSITE" id="PS50801">
    <property type="entry name" value="STAS"/>
    <property type="match status" value="1"/>
</dbReference>
<dbReference type="Gene3D" id="3.30.750.24">
    <property type="entry name" value="STAS domain"/>
    <property type="match status" value="1"/>
</dbReference>
<evidence type="ECO:0000256" key="1">
    <source>
        <dbReference type="ARBA" id="ARBA00009013"/>
    </source>
</evidence>
<dbReference type="KEGG" id="sfu:Sfum_2451"/>
<sequence>MSLEGELDMSNSPDVRNALLPLFKDEPTHIVVDLSRVPYVDSSGIATFVEGLQLSRKNNVRFTLAGATPAVEAVFDLAYLKNVFEMIPSLEGLFEGEGKA</sequence>
<feature type="domain" description="STAS" evidence="3">
    <location>
        <begin position="1"/>
        <end position="100"/>
    </location>
</feature>
<dbReference type="CDD" id="cd07043">
    <property type="entry name" value="STAS_anti-anti-sigma_factors"/>
    <property type="match status" value="1"/>
</dbReference>
<dbReference type="InterPro" id="IPR036513">
    <property type="entry name" value="STAS_dom_sf"/>
</dbReference>
<evidence type="ECO:0000259" key="3">
    <source>
        <dbReference type="PROSITE" id="PS50801"/>
    </source>
</evidence>
<dbReference type="HOGENOM" id="CLU_115403_6_4_7"/>
<accession>A0LL29</accession>
<dbReference type="PANTHER" id="PTHR33495:SF2">
    <property type="entry name" value="ANTI-SIGMA FACTOR ANTAGONIST TM_1081-RELATED"/>
    <property type="match status" value="1"/>
</dbReference>
<evidence type="ECO:0000313" key="5">
    <source>
        <dbReference type="Proteomes" id="UP000001784"/>
    </source>
</evidence>
<gene>
    <name evidence="4" type="ordered locus">Sfum_2451</name>
</gene>
<dbReference type="eggNOG" id="COG1366">
    <property type="taxonomic scope" value="Bacteria"/>
</dbReference>
<dbReference type="InterPro" id="IPR002645">
    <property type="entry name" value="STAS_dom"/>
</dbReference>
<protein>
    <recommendedName>
        <fullName evidence="2">Anti-sigma factor antagonist</fullName>
    </recommendedName>
</protein>
<organism evidence="4 5">
    <name type="scientific">Syntrophobacter fumaroxidans (strain DSM 10017 / MPOB)</name>
    <dbReference type="NCBI Taxonomy" id="335543"/>
    <lineage>
        <taxon>Bacteria</taxon>
        <taxon>Pseudomonadati</taxon>
        <taxon>Thermodesulfobacteriota</taxon>
        <taxon>Syntrophobacteria</taxon>
        <taxon>Syntrophobacterales</taxon>
        <taxon>Syntrophobacteraceae</taxon>
        <taxon>Syntrophobacter</taxon>
    </lineage>
</organism>
<dbReference type="PANTHER" id="PTHR33495">
    <property type="entry name" value="ANTI-SIGMA FACTOR ANTAGONIST TM_1081-RELATED-RELATED"/>
    <property type="match status" value="1"/>
</dbReference>
<evidence type="ECO:0000256" key="2">
    <source>
        <dbReference type="RuleBase" id="RU003749"/>
    </source>
</evidence>
<dbReference type="NCBIfam" id="TIGR00377">
    <property type="entry name" value="ant_ant_sig"/>
    <property type="match status" value="1"/>
</dbReference>
<dbReference type="OrthoDB" id="9808602at2"/>
<dbReference type="SUPFAM" id="SSF52091">
    <property type="entry name" value="SpoIIaa-like"/>
    <property type="match status" value="1"/>
</dbReference>
<dbReference type="GO" id="GO:0043856">
    <property type="term" value="F:anti-sigma factor antagonist activity"/>
    <property type="evidence" value="ECO:0007669"/>
    <property type="project" value="InterPro"/>
</dbReference>
<keyword evidence="5" id="KW-1185">Reference proteome</keyword>
<dbReference type="STRING" id="335543.Sfum_2451"/>
<dbReference type="Pfam" id="PF01740">
    <property type="entry name" value="STAS"/>
    <property type="match status" value="1"/>
</dbReference>
<dbReference type="EMBL" id="CP000478">
    <property type="protein sequence ID" value="ABK18131.1"/>
    <property type="molecule type" value="Genomic_DNA"/>
</dbReference>
<comment type="similarity">
    <text evidence="1 2">Belongs to the anti-sigma-factor antagonist family.</text>
</comment>